<evidence type="ECO:0000313" key="2">
    <source>
        <dbReference type="Proteomes" id="UP000215005"/>
    </source>
</evidence>
<proteinExistence type="predicted"/>
<sequence>MYKVDFDDVAKEQLRELPEHLRPPLAALMDLLELQPWSGAPYNRARPDANIRVHSLGEESQCSVIYLIVDHLELVEILRIIWVD</sequence>
<reference evidence="1 2" key="1">
    <citation type="submission" date="2017-08" db="EMBL/GenBank/DDBJ databases">
        <title>The complete genome sequence of Nocardiopsis gilva YIM 90087.</title>
        <authorList>
            <person name="Yin M."/>
            <person name="Tang S."/>
        </authorList>
    </citation>
    <scope>NUCLEOTIDE SEQUENCE [LARGE SCALE GENOMIC DNA]</scope>
    <source>
        <strain evidence="1 2">YIM 90087</strain>
    </source>
</reference>
<keyword evidence="2" id="KW-1185">Reference proteome</keyword>
<organism evidence="1 2">
    <name type="scientific">Nocardiopsis gilva YIM 90087</name>
    <dbReference type="NCBI Taxonomy" id="1235441"/>
    <lineage>
        <taxon>Bacteria</taxon>
        <taxon>Bacillati</taxon>
        <taxon>Actinomycetota</taxon>
        <taxon>Actinomycetes</taxon>
        <taxon>Streptosporangiales</taxon>
        <taxon>Nocardiopsidaceae</taxon>
        <taxon>Nocardiopsis</taxon>
    </lineage>
</organism>
<dbReference type="Proteomes" id="UP000215005">
    <property type="component" value="Chromosome"/>
</dbReference>
<dbReference type="OrthoDB" id="3541030at2"/>
<dbReference type="EMBL" id="CP022753">
    <property type="protein sequence ID" value="ASU83075.1"/>
    <property type="molecule type" value="Genomic_DNA"/>
</dbReference>
<protein>
    <recommendedName>
        <fullName evidence="3">Type II toxin-antitoxin system RelE/ParE family toxin</fullName>
    </recommendedName>
</protein>
<gene>
    <name evidence="1" type="ORF">CDO52_10035</name>
</gene>
<evidence type="ECO:0000313" key="1">
    <source>
        <dbReference type="EMBL" id="ASU83075.1"/>
    </source>
</evidence>
<evidence type="ECO:0008006" key="3">
    <source>
        <dbReference type="Google" id="ProtNLM"/>
    </source>
</evidence>
<name>A0A223S4N2_9ACTN</name>
<dbReference type="KEGG" id="ngv:CDO52_10035"/>
<dbReference type="AlphaFoldDB" id="A0A223S4N2"/>
<dbReference type="RefSeq" id="WP_017617688.1">
    <property type="nucleotide sequence ID" value="NZ_ANBG01000088.1"/>
</dbReference>
<accession>A0A223S4N2</accession>